<comment type="similarity">
    <text evidence="2">Belongs to the major facilitator superfamily. TCR/Tet family.</text>
</comment>
<name>A0A9N9YKL5_9HYPO</name>
<evidence type="ECO:0000256" key="3">
    <source>
        <dbReference type="ARBA" id="ARBA00022692"/>
    </source>
</evidence>
<feature type="domain" description="Major facilitator superfamily (MFS) profile" evidence="8">
    <location>
        <begin position="55"/>
        <end position="517"/>
    </location>
</feature>
<feature type="transmembrane region" description="Helical" evidence="7">
    <location>
        <begin position="493"/>
        <end position="512"/>
    </location>
</feature>
<dbReference type="Gene3D" id="1.20.1250.20">
    <property type="entry name" value="MFS general substrate transporter like domains"/>
    <property type="match status" value="1"/>
</dbReference>
<dbReference type="InterPro" id="IPR011701">
    <property type="entry name" value="MFS"/>
</dbReference>
<dbReference type="CDD" id="cd17502">
    <property type="entry name" value="MFS_Azr1_MDR_like"/>
    <property type="match status" value="1"/>
</dbReference>
<organism evidence="9 10">
    <name type="scientific">Clonostachys rhizophaga</name>
    <dbReference type="NCBI Taxonomy" id="160324"/>
    <lineage>
        <taxon>Eukaryota</taxon>
        <taxon>Fungi</taxon>
        <taxon>Dikarya</taxon>
        <taxon>Ascomycota</taxon>
        <taxon>Pezizomycotina</taxon>
        <taxon>Sordariomycetes</taxon>
        <taxon>Hypocreomycetidae</taxon>
        <taxon>Hypocreales</taxon>
        <taxon>Bionectriaceae</taxon>
        <taxon>Clonostachys</taxon>
    </lineage>
</organism>
<dbReference type="PROSITE" id="PS50850">
    <property type="entry name" value="MFS"/>
    <property type="match status" value="1"/>
</dbReference>
<dbReference type="GO" id="GO:0022857">
    <property type="term" value="F:transmembrane transporter activity"/>
    <property type="evidence" value="ECO:0007669"/>
    <property type="project" value="InterPro"/>
</dbReference>
<dbReference type="AlphaFoldDB" id="A0A9N9YKL5"/>
<feature type="transmembrane region" description="Helical" evidence="7">
    <location>
        <begin position="269"/>
        <end position="289"/>
    </location>
</feature>
<keyword evidence="5 7" id="KW-0472">Membrane</keyword>
<feature type="transmembrane region" description="Helical" evidence="7">
    <location>
        <begin position="343"/>
        <end position="366"/>
    </location>
</feature>
<dbReference type="GO" id="GO:0005886">
    <property type="term" value="C:plasma membrane"/>
    <property type="evidence" value="ECO:0007669"/>
    <property type="project" value="TreeGrafter"/>
</dbReference>
<dbReference type="InterPro" id="IPR020846">
    <property type="entry name" value="MFS_dom"/>
</dbReference>
<feature type="transmembrane region" description="Helical" evidence="7">
    <location>
        <begin position="54"/>
        <end position="78"/>
    </location>
</feature>
<gene>
    <name evidence="9" type="ORF">CRHIZ90672A_00011867</name>
</gene>
<keyword evidence="10" id="KW-1185">Reference proteome</keyword>
<accession>A0A9N9YKL5</accession>
<dbReference type="Gene3D" id="1.20.1720.10">
    <property type="entry name" value="Multidrug resistance protein D"/>
    <property type="match status" value="1"/>
</dbReference>
<dbReference type="PANTHER" id="PTHR23501:SF102">
    <property type="entry name" value="DRUG TRANSPORTER, PUTATIVE (AFU_ORTHOLOGUE AFUA_3G08530)-RELATED"/>
    <property type="match status" value="1"/>
</dbReference>
<dbReference type="InterPro" id="IPR036259">
    <property type="entry name" value="MFS_trans_sf"/>
</dbReference>
<dbReference type="PANTHER" id="PTHR23501">
    <property type="entry name" value="MAJOR FACILITATOR SUPERFAMILY"/>
    <property type="match status" value="1"/>
</dbReference>
<dbReference type="SUPFAM" id="SSF103473">
    <property type="entry name" value="MFS general substrate transporter"/>
    <property type="match status" value="2"/>
</dbReference>
<evidence type="ECO:0000256" key="4">
    <source>
        <dbReference type="ARBA" id="ARBA00022989"/>
    </source>
</evidence>
<feature type="transmembrane region" description="Helical" evidence="7">
    <location>
        <begin position="400"/>
        <end position="418"/>
    </location>
</feature>
<feature type="transmembrane region" description="Helical" evidence="7">
    <location>
        <begin position="238"/>
        <end position="257"/>
    </location>
</feature>
<feature type="transmembrane region" description="Helical" evidence="7">
    <location>
        <begin position="373"/>
        <end position="394"/>
    </location>
</feature>
<proteinExistence type="inferred from homology"/>
<feature type="transmembrane region" description="Helical" evidence="7">
    <location>
        <begin position="439"/>
        <end position="460"/>
    </location>
</feature>
<evidence type="ECO:0000256" key="6">
    <source>
        <dbReference type="SAM" id="MobiDB-lite"/>
    </source>
</evidence>
<evidence type="ECO:0000256" key="7">
    <source>
        <dbReference type="SAM" id="Phobius"/>
    </source>
</evidence>
<feature type="compositionally biased region" description="Basic and acidic residues" evidence="6">
    <location>
        <begin position="16"/>
        <end position="34"/>
    </location>
</feature>
<evidence type="ECO:0000313" key="10">
    <source>
        <dbReference type="Proteomes" id="UP000696573"/>
    </source>
</evidence>
<evidence type="ECO:0000256" key="2">
    <source>
        <dbReference type="ARBA" id="ARBA00007520"/>
    </source>
</evidence>
<dbReference type="Pfam" id="PF07690">
    <property type="entry name" value="MFS_1"/>
    <property type="match status" value="1"/>
</dbReference>
<reference evidence="9" key="1">
    <citation type="submission" date="2021-10" db="EMBL/GenBank/DDBJ databases">
        <authorList>
            <person name="Piombo E."/>
        </authorList>
    </citation>
    <scope>NUCLEOTIDE SEQUENCE</scope>
</reference>
<feature type="transmembrane region" description="Helical" evidence="7">
    <location>
        <begin position="310"/>
        <end position="337"/>
    </location>
</feature>
<feature type="transmembrane region" description="Helical" evidence="7">
    <location>
        <begin position="90"/>
        <end position="109"/>
    </location>
</feature>
<feature type="transmembrane region" description="Helical" evidence="7">
    <location>
        <begin position="146"/>
        <end position="167"/>
    </location>
</feature>
<keyword evidence="4 7" id="KW-1133">Transmembrane helix</keyword>
<comment type="subcellular location">
    <subcellularLocation>
        <location evidence="1">Membrane</location>
        <topology evidence="1">Multi-pass membrane protein</topology>
    </subcellularLocation>
</comment>
<evidence type="ECO:0000256" key="1">
    <source>
        <dbReference type="ARBA" id="ARBA00004141"/>
    </source>
</evidence>
<feature type="transmembrane region" description="Helical" evidence="7">
    <location>
        <begin position="206"/>
        <end position="226"/>
    </location>
</feature>
<feature type="region of interest" description="Disordered" evidence="6">
    <location>
        <begin position="1"/>
        <end position="44"/>
    </location>
</feature>
<comment type="caution">
    <text evidence="9">The sequence shown here is derived from an EMBL/GenBank/DDBJ whole genome shotgun (WGS) entry which is preliminary data.</text>
</comment>
<feature type="transmembrane region" description="Helical" evidence="7">
    <location>
        <begin position="121"/>
        <end position="140"/>
    </location>
</feature>
<sequence>MSASITSSNTAAQTMEKPRHDVLSKETCHDERLRPSSTKTSFSPPAMKRWQRRLVMFSLCLTLFLGALDITIVTTALPSIAKSLGTTTQQYAWIGGGYNLANTASMLIWSKASDIFGRKSTIMAAAATFMAGSLVCALASSSNMLIGGRVIQGLGGGGSLVLVTIVIGDIFSLDDRAKYYGMTGAVWGVSSAIGPLLGGIFTQSIGWRWCYGIALLVLFFFLKVETRKSQFAEGIRDIDWIGFILVIGGTISFLYGLEIGSGGLSPWKSPKVICLILFGALLLVLFVVWEAKFATSPTIPSRIFQKGTNIAAFVVACLHSFVFISFDFFLPLYFQIILDMKPLISGITLFALILPLSAMTMSGGYIIRRTGRYDILIILGSALMFLGNGLFILLDESRNWPKIIIFQILAGSGAGTMFQSPMIALQNHLRQRDTAPAMAAFNFLRSLFSSISIVIGTVLIQRSIGSGSITLKEENSDSTQAVNKETYIQALHIMWSFYTAVAGVTFISGFFIKKKPLAQPTDSP</sequence>
<dbReference type="OrthoDB" id="10021397at2759"/>
<dbReference type="PRINTS" id="PR01036">
    <property type="entry name" value="TCRTETB"/>
</dbReference>
<dbReference type="Proteomes" id="UP000696573">
    <property type="component" value="Unassembled WGS sequence"/>
</dbReference>
<feature type="transmembrane region" description="Helical" evidence="7">
    <location>
        <begin position="179"/>
        <end position="200"/>
    </location>
</feature>
<feature type="compositionally biased region" description="Polar residues" evidence="6">
    <location>
        <begin position="1"/>
        <end position="13"/>
    </location>
</feature>
<protein>
    <recommendedName>
        <fullName evidence="8">Major facilitator superfamily (MFS) profile domain-containing protein</fullName>
    </recommendedName>
</protein>
<keyword evidence="3 7" id="KW-0812">Transmembrane</keyword>
<evidence type="ECO:0000259" key="8">
    <source>
        <dbReference type="PROSITE" id="PS50850"/>
    </source>
</evidence>
<evidence type="ECO:0000313" key="9">
    <source>
        <dbReference type="EMBL" id="CAH0021535.1"/>
    </source>
</evidence>
<dbReference type="EMBL" id="CABFNQ020000654">
    <property type="protein sequence ID" value="CAH0021535.1"/>
    <property type="molecule type" value="Genomic_DNA"/>
</dbReference>
<evidence type="ECO:0000256" key="5">
    <source>
        <dbReference type="ARBA" id="ARBA00023136"/>
    </source>
</evidence>